<dbReference type="EMBL" id="QCZH01000007">
    <property type="protein sequence ID" value="PWA09299.1"/>
    <property type="molecule type" value="Genomic_DNA"/>
</dbReference>
<proteinExistence type="predicted"/>
<dbReference type="AlphaFoldDB" id="A0A2U1JWG2"/>
<feature type="domain" description="Lipocalin-like" evidence="2">
    <location>
        <begin position="36"/>
        <end position="126"/>
    </location>
</feature>
<protein>
    <recommendedName>
        <fullName evidence="2">Lipocalin-like domain-containing protein</fullName>
    </recommendedName>
</protein>
<feature type="chain" id="PRO_5015408795" description="Lipocalin-like domain-containing protein" evidence="1">
    <location>
        <begin position="23"/>
        <end position="147"/>
    </location>
</feature>
<dbReference type="Pfam" id="PF13648">
    <property type="entry name" value="Lipocalin_4"/>
    <property type="match status" value="1"/>
</dbReference>
<accession>A0A2U1JWG2</accession>
<evidence type="ECO:0000313" key="3">
    <source>
        <dbReference type="EMBL" id="PWA09299.1"/>
    </source>
</evidence>
<feature type="signal peptide" evidence="1">
    <location>
        <begin position="1"/>
        <end position="22"/>
    </location>
</feature>
<dbReference type="InterPro" id="IPR024311">
    <property type="entry name" value="Lipocalin-like"/>
</dbReference>
<dbReference type="RefSeq" id="WP_116762478.1">
    <property type="nucleotide sequence ID" value="NZ_QCZH01000007.1"/>
</dbReference>
<dbReference type="Proteomes" id="UP000245618">
    <property type="component" value="Unassembled WGS sequence"/>
</dbReference>
<name>A0A2U1JWG2_9FLAO</name>
<evidence type="ECO:0000313" key="4">
    <source>
        <dbReference type="Proteomes" id="UP000245618"/>
    </source>
</evidence>
<comment type="caution">
    <text evidence="3">The sequence shown here is derived from an EMBL/GenBank/DDBJ whole genome shotgun (WGS) entry which is preliminary data.</text>
</comment>
<dbReference type="OrthoDB" id="1419899at2"/>
<organism evidence="3 4">
    <name type="scientific">Flavobacterium laiguense</name>
    <dbReference type="NCBI Taxonomy" id="2169409"/>
    <lineage>
        <taxon>Bacteria</taxon>
        <taxon>Pseudomonadati</taxon>
        <taxon>Bacteroidota</taxon>
        <taxon>Flavobacteriia</taxon>
        <taxon>Flavobacteriales</taxon>
        <taxon>Flavobacteriaceae</taxon>
        <taxon>Flavobacterium</taxon>
    </lineage>
</organism>
<dbReference type="PROSITE" id="PS51257">
    <property type="entry name" value="PROKAR_LIPOPROTEIN"/>
    <property type="match status" value="1"/>
</dbReference>
<keyword evidence="1" id="KW-0732">Signal</keyword>
<reference evidence="3 4" key="1">
    <citation type="submission" date="2018-04" db="EMBL/GenBank/DDBJ databases">
        <title>Flavobacterium sp. nov., isolated from glacier ice.</title>
        <authorList>
            <person name="Liu Q."/>
            <person name="Xin Y.-H."/>
        </authorList>
    </citation>
    <scope>NUCLEOTIDE SEQUENCE [LARGE SCALE GENOMIC DNA]</scope>
    <source>
        <strain evidence="3 4">LB2P30</strain>
    </source>
</reference>
<evidence type="ECO:0000259" key="2">
    <source>
        <dbReference type="Pfam" id="PF13648"/>
    </source>
</evidence>
<keyword evidence="4" id="KW-1185">Reference proteome</keyword>
<gene>
    <name evidence="3" type="ORF">DB891_08390</name>
</gene>
<sequence>MKKAIILFISALVLGMTFSSCSNDDDSPAPAPASVEGKWNFSKMSETVNGVTSPEEDYGHEPGCIKDYIELKAGGVFNEVYYFGSDCASDLVTGTWSKSGNIITIRYEGGRVVSVEVVSVSSSVLKVKFSNTEGGITTVINTTFTKA</sequence>
<evidence type="ECO:0000256" key="1">
    <source>
        <dbReference type="SAM" id="SignalP"/>
    </source>
</evidence>